<reference evidence="12 13" key="1">
    <citation type="submission" date="2016-01" db="EMBL/GenBank/DDBJ databases">
        <title>Investigation of taxonomic status of Bacillus aminovorans.</title>
        <authorList>
            <person name="Verma A."/>
            <person name="Pal Y."/>
            <person name="Krishnamurthi S."/>
        </authorList>
    </citation>
    <scope>NUCLEOTIDE SEQUENCE [LARGE SCALE GENOMIC DNA]</scope>
    <source>
        <strain evidence="12 13">DSM 4337</strain>
    </source>
</reference>
<accession>A0A177KMF5</accession>
<dbReference type="InterPro" id="IPR001959">
    <property type="entry name" value="Transposase"/>
</dbReference>
<dbReference type="RefSeq" id="WP_063975202.1">
    <property type="nucleotide sequence ID" value="NZ_LQWZ01000033.1"/>
</dbReference>
<comment type="similarity">
    <text evidence="1">In the C-terminal section; belongs to the transposase 35 family.</text>
</comment>
<evidence type="ECO:0000256" key="5">
    <source>
        <dbReference type="ARBA" id="ARBA00022833"/>
    </source>
</evidence>
<dbReference type="PANTHER" id="PTHR30405">
    <property type="entry name" value="TRANSPOSASE"/>
    <property type="match status" value="1"/>
</dbReference>
<dbReference type="NCBIfam" id="TIGR01766">
    <property type="entry name" value="IS200/IS605 family accessory protein TnpB-like domain"/>
    <property type="match status" value="1"/>
</dbReference>
<name>A0A177KMF5_9BACI</name>
<evidence type="ECO:0000313" key="12">
    <source>
        <dbReference type="EMBL" id="OAH54608.1"/>
    </source>
</evidence>
<keyword evidence="8" id="KW-0175">Coiled coil</keyword>
<keyword evidence="7" id="KW-0233">DNA recombination</keyword>
<dbReference type="GO" id="GO:0003677">
    <property type="term" value="F:DNA binding"/>
    <property type="evidence" value="ECO:0007669"/>
    <property type="project" value="UniProtKB-KW"/>
</dbReference>
<dbReference type="PANTHER" id="PTHR30405:SF11">
    <property type="entry name" value="RNA-GUIDED DNA ENDONUCLEASE RV2885C-RELATED"/>
    <property type="match status" value="1"/>
</dbReference>
<dbReference type="GO" id="GO:0046872">
    <property type="term" value="F:metal ion binding"/>
    <property type="evidence" value="ECO:0007669"/>
    <property type="project" value="UniProtKB-KW"/>
</dbReference>
<comment type="similarity">
    <text evidence="2">In the N-terminal section; belongs to the transposase 2 family.</text>
</comment>
<comment type="caution">
    <text evidence="12">The sequence shown here is derived from an EMBL/GenBank/DDBJ whole genome shotgun (WGS) entry which is preliminary data.</text>
</comment>
<dbReference type="InterPro" id="IPR051399">
    <property type="entry name" value="RNA-guided_DNA_endo/Transpos"/>
</dbReference>
<evidence type="ECO:0000259" key="10">
    <source>
        <dbReference type="Pfam" id="PF07282"/>
    </source>
</evidence>
<dbReference type="Pfam" id="PF12323">
    <property type="entry name" value="HTH_OrfB_IS605"/>
    <property type="match status" value="1"/>
</dbReference>
<dbReference type="InterPro" id="IPR021027">
    <property type="entry name" value="Transposase_put_HTH"/>
</dbReference>
<dbReference type="Pfam" id="PF01385">
    <property type="entry name" value="OrfB_IS605"/>
    <property type="match status" value="1"/>
</dbReference>
<keyword evidence="3" id="KW-0815">Transposition</keyword>
<sequence length="374" mass="44127">MIRSRKVRLKPTKEQEQQLWKSVGTARWVYNWVLIRQKANYEYGGKFISDNDLRKEITQLKQTDEFKWLSEVSNNVAKQAVKDACDAYKRFFKGQSQFPKFKSRKRSKASFYNDTSKLKVKKNLVLIEKVGWVKTSEQLPMNVKYTNPRISFDKKYWYISIGIEQKFEQEELSDQIIGIDLGIKELAVCSNGQVFKNINKTKEVRKHEKRLRRLQRSVSRKYEMNKKEGNRFVKTSNLIKIEKKMQHLHRRLTNIRDNHLHQATNAIVKTKPCKVVMEDLNVSGMMKNRHLSKALANQKLFEFIRQMKYKCEKYSIEFIQVDRFYPSSKTCSCCGTIKKDLKLSDRTYACECGLKIDRDLNASINLANFEKLAV</sequence>
<dbReference type="InterPro" id="IPR010095">
    <property type="entry name" value="Cas12f1-like_TNB"/>
</dbReference>
<organism evidence="12 13">
    <name type="scientific">Domibacillus aminovorans</name>
    <dbReference type="NCBI Taxonomy" id="29332"/>
    <lineage>
        <taxon>Bacteria</taxon>
        <taxon>Bacillati</taxon>
        <taxon>Bacillota</taxon>
        <taxon>Bacilli</taxon>
        <taxon>Bacillales</taxon>
        <taxon>Bacillaceae</taxon>
        <taxon>Domibacillus</taxon>
    </lineage>
</organism>
<dbReference type="NCBIfam" id="NF040570">
    <property type="entry name" value="guided_TnpB"/>
    <property type="match status" value="1"/>
</dbReference>
<evidence type="ECO:0000256" key="2">
    <source>
        <dbReference type="ARBA" id="ARBA00011044"/>
    </source>
</evidence>
<dbReference type="AlphaFoldDB" id="A0A177KMF5"/>
<feature type="domain" description="Transposase putative helix-turn-helix" evidence="11">
    <location>
        <begin position="1"/>
        <end position="46"/>
    </location>
</feature>
<dbReference type="OrthoDB" id="56768at2"/>
<feature type="coiled-coil region" evidence="8">
    <location>
        <begin position="197"/>
        <end position="258"/>
    </location>
</feature>
<feature type="domain" description="Probable transposase IS891/IS1136/IS1341" evidence="9">
    <location>
        <begin position="168"/>
        <end position="289"/>
    </location>
</feature>
<evidence type="ECO:0000256" key="8">
    <source>
        <dbReference type="SAM" id="Coils"/>
    </source>
</evidence>
<evidence type="ECO:0000256" key="3">
    <source>
        <dbReference type="ARBA" id="ARBA00022578"/>
    </source>
</evidence>
<evidence type="ECO:0000256" key="6">
    <source>
        <dbReference type="ARBA" id="ARBA00023125"/>
    </source>
</evidence>
<dbReference type="GO" id="GO:0006310">
    <property type="term" value="P:DNA recombination"/>
    <property type="evidence" value="ECO:0007669"/>
    <property type="project" value="UniProtKB-KW"/>
</dbReference>
<evidence type="ECO:0000256" key="4">
    <source>
        <dbReference type="ARBA" id="ARBA00022723"/>
    </source>
</evidence>
<feature type="domain" description="Cas12f1-like TNB" evidence="10">
    <location>
        <begin position="302"/>
        <end position="366"/>
    </location>
</feature>
<gene>
    <name evidence="12" type="ORF">AWH48_08430</name>
</gene>
<dbReference type="GO" id="GO:0032196">
    <property type="term" value="P:transposition"/>
    <property type="evidence" value="ECO:0007669"/>
    <property type="project" value="UniProtKB-KW"/>
</dbReference>
<keyword evidence="5" id="KW-0862">Zinc</keyword>
<evidence type="ECO:0000256" key="1">
    <source>
        <dbReference type="ARBA" id="ARBA00008761"/>
    </source>
</evidence>
<dbReference type="Proteomes" id="UP000077271">
    <property type="component" value="Unassembled WGS sequence"/>
</dbReference>
<evidence type="ECO:0000259" key="9">
    <source>
        <dbReference type="Pfam" id="PF01385"/>
    </source>
</evidence>
<evidence type="ECO:0000256" key="7">
    <source>
        <dbReference type="ARBA" id="ARBA00023172"/>
    </source>
</evidence>
<protein>
    <submittedName>
        <fullName evidence="12">Transposase</fullName>
    </submittedName>
</protein>
<dbReference type="EMBL" id="LQWZ01000033">
    <property type="protein sequence ID" value="OAH54608.1"/>
    <property type="molecule type" value="Genomic_DNA"/>
</dbReference>
<evidence type="ECO:0000259" key="11">
    <source>
        <dbReference type="Pfam" id="PF12323"/>
    </source>
</evidence>
<proteinExistence type="inferred from homology"/>
<evidence type="ECO:0000313" key="13">
    <source>
        <dbReference type="Proteomes" id="UP000077271"/>
    </source>
</evidence>
<keyword evidence="6" id="KW-0238">DNA-binding</keyword>
<keyword evidence="4" id="KW-0479">Metal-binding</keyword>
<dbReference type="Pfam" id="PF07282">
    <property type="entry name" value="Cas12f1-like_TNB"/>
    <property type="match status" value="1"/>
</dbReference>